<dbReference type="Gene3D" id="2.40.128.340">
    <property type="match status" value="1"/>
</dbReference>
<dbReference type="Pfam" id="PF10096">
    <property type="entry name" value="DUF2334"/>
    <property type="match status" value="1"/>
</dbReference>
<dbReference type="InterPro" id="IPR013517">
    <property type="entry name" value="FG-GAP"/>
</dbReference>
<keyword evidence="2" id="KW-0812">Transmembrane</keyword>
<proteinExistence type="predicted"/>
<reference evidence="3 4" key="1">
    <citation type="submission" date="2019-10" db="EMBL/GenBank/DDBJ databases">
        <title>Description of Paenibacillus pedi sp. nov.</title>
        <authorList>
            <person name="Carlier A."/>
            <person name="Qi S."/>
        </authorList>
    </citation>
    <scope>NUCLEOTIDE SEQUENCE [LARGE SCALE GENOMIC DNA]</scope>
    <source>
        <strain evidence="3 4">LMG 31457</strain>
    </source>
</reference>
<dbReference type="Proteomes" id="UP000618579">
    <property type="component" value="Unassembled WGS sequence"/>
</dbReference>
<sequence length="650" mass="73182">MGPAFLGGICSMKKIWQKNGWLRYGIAGLVSCGLFLGLYHIMTVEGADNNPRFMMFRLEDIGPGGYYSSLEGLGKLRAVLEYLDEQQVPFSVGVVPRWINISAEGARYDKSIDQLDDTYIQAFNKIIKDAAAHRATIGMHGYTHQAGDVHREDGHQASGIGNEFNVSDLPETSTPAFAESRVKEGWGRFHKAGITPEFWEAPHYHTAPEQDKVFRSYFGLQYQPDVTIDPNPPVARYENIVNKGFGSASLGSVYVPTTLSYIPAGKDEKFILNQLSVPGRIYSFFYHPFLEFSHLEPTLDENGVPASRDGIPVYHYEGENKSVLQRLIKQIQMKGYPFYSIHDYVPFTPAERVKVGSPKTTLVQIGNVSGRDQTDIVTWDKQAGAISVIQGQFKELRNDRQPASQQWASVPYTDGSAFSLNSRIDGKKKGLWIVRPTGKLEAYASTGSSFKRSEVWTIPANRWYDLYELRQPNGDCILAGQSQDRTKLLGVYMHEGEVKAIKPYTFKSSTSRDLIVRNLLHQDEQKLMLFKENTSQGVEFELDQAKMQWKLKTVELDIPDELGNIRFGDFNGDGKEDILRWDSKNLTNRVYQQTEDGTYKLLSIFGPWGKANERLAVADFDGNGKADIAMYSNEDGFLDVALSFQSDHVK</sequence>
<protein>
    <submittedName>
        <fullName evidence="3">DUF2334 domain-containing protein</fullName>
    </submittedName>
</protein>
<dbReference type="EMBL" id="WHNZ01000052">
    <property type="protein sequence ID" value="NOV03034.1"/>
    <property type="molecule type" value="Genomic_DNA"/>
</dbReference>
<organism evidence="3 4">
    <name type="scientific">Paenibacillus planticolens</name>
    <dbReference type="NCBI Taxonomy" id="2654976"/>
    <lineage>
        <taxon>Bacteria</taxon>
        <taxon>Bacillati</taxon>
        <taxon>Bacillota</taxon>
        <taxon>Bacilli</taxon>
        <taxon>Bacillales</taxon>
        <taxon>Paenibacillaceae</taxon>
        <taxon>Paenibacillus</taxon>
    </lineage>
</organism>
<keyword evidence="1" id="KW-0732">Signal</keyword>
<name>A0ABX1ZVY8_9BACL</name>
<keyword evidence="2" id="KW-1133">Transmembrane helix</keyword>
<dbReference type="Pfam" id="PF13517">
    <property type="entry name" value="FG-GAP_3"/>
    <property type="match status" value="1"/>
</dbReference>
<dbReference type="InterPro" id="IPR018763">
    <property type="entry name" value="DUF2334"/>
</dbReference>
<dbReference type="SUPFAM" id="SSF69318">
    <property type="entry name" value="Integrin alpha N-terminal domain"/>
    <property type="match status" value="1"/>
</dbReference>
<dbReference type="InterPro" id="IPR011330">
    <property type="entry name" value="Glyco_hydro/deAcase_b/a-brl"/>
</dbReference>
<evidence type="ECO:0000256" key="1">
    <source>
        <dbReference type="ARBA" id="ARBA00022729"/>
    </source>
</evidence>
<accession>A0ABX1ZVY8</accession>
<keyword evidence="4" id="KW-1185">Reference proteome</keyword>
<dbReference type="SUPFAM" id="SSF88713">
    <property type="entry name" value="Glycoside hydrolase/deacetylase"/>
    <property type="match status" value="1"/>
</dbReference>
<gene>
    <name evidence="3" type="ORF">GC097_23800</name>
</gene>
<evidence type="ECO:0000313" key="4">
    <source>
        <dbReference type="Proteomes" id="UP000618579"/>
    </source>
</evidence>
<dbReference type="InterPro" id="IPR028994">
    <property type="entry name" value="Integrin_alpha_N"/>
</dbReference>
<keyword evidence="2" id="KW-0472">Membrane</keyword>
<evidence type="ECO:0000256" key="2">
    <source>
        <dbReference type="SAM" id="Phobius"/>
    </source>
</evidence>
<comment type="caution">
    <text evidence="3">The sequence shown here is derived from an EMBL/GenBank/DDBJ whole genome shotgun (WGS) entry which is preliminary data.</text>
</comment>
<feature type="transmembrane region" description="Helical" evidence="2">
    <location>
        <begin position="21"/>
        <end position="42"/>
    </location>
</feature>
<evidence type="ECO:0000313" key="3">
    <source>
        <dbReference type="EMBL" id="NOV03034.1"/>
    </source>
</evidence>
<dbReference type="Gene3D" id="3.20.20.370">
    <property type="entry name" value="Glycoside hydrolase/deacetylase"/>
    <property type="match status" value="1"/>
</dbReference>